<evidence type="ECO:0000256" key="1">
    <source>
        <dbReference type="SAM" id="MobiDB-lite"/>
    </source>
</evidence>
<sequence length="126" mass="12881">MSTASLGLIPGNGPKPAVGHPSHNPGSLAPNCSPTWPPLTAHPAKLVTPNALYLPAWLPLTDPPAGLVAPNFPPLQACSSPNCTPCWPGSPHLPPPSPDCLIAPHSPPASLVTPPSLVFSRLVVPQ</sequence>
<feature type="region of interest" description="Disordered" evidence="1">
    <location>
        <begin position="1"/>
        <end position="31"/>
    </location>
</feature>
<comment type="caution">
    <text evidence="2">The sequence shown here is derived from an EMBL/GenBank/DDBJ whole genome shotgun (WGS) entry which is preliminary data.</text>
</comment>
<evidence type="ECO:0000313" key="2">
    <source>
        <dbReference type="EMBL" id="KAF6353586.1"/>
    </source>
</evidence>
<evidence type="ECO:0000313" key="3">
    <source>
        <dbReference type="Proteomes" id="UP000558488"/>
    </source>
</evidence>
<keyword evidence="3" id="KW-1185">Reference proteome</keyword>
<organism evidence="2 3">
    <name type="scientific">Pipistrellus kuhlii</name>
    <name type="common">Kuhl's pipistrelle</name>
    <dbReference type="NCBI Taxonomy" id="59472"/>
    <lineage>
        <taxon>Eukaryota</taxon>
        <taxon>Metazoa</taxon>
        <taxon>Chordata</taxon>
        <taxon>Craniata</taxon>
        <taxon>Vertebrata</taxon>
        <taxon>Euteleostomi</taxon>
        <taxon>Mammalia</taxon>
        <taxon>Eutheria</taxon>
        <taxon>Laurasiatheria</taxon>
        <taxon>Chiroptera</taxon>
        <taxon>Yangochiroptera</taxon>
        <taxon>Vespertilionidae</taxon>
        <taxon>Pipistrellus</taxon>
    </lineage>
</organism>
<reference evidence="2 3" key="1">
    <citation type="journal article" date="2020" name="Nature">
        <title>Six reference-quality genomes reveal evolution of bat adaptations.</title>
        <authorList>
            <person name="Jebb D."/>
            <person name="Huang Z."/>
            <person name="Pippel M."/>
            <person name="Hughes G.M."/>
            <person name="Lavrichenko K."/>
            <person name="Devanna P."/>
            <person name="Winkler S."/>
            <person name="Jermiin L.S."/>
            <person name="Skirmuntt E.C."/>
            <person name="Katzourakis A."/>
            <person name="Burkitt-Gray L."/>
            <person name="Ray D.A."/>
            <person name="Sullivan K.A.M."/>
            <person name="Roscito J.G."/>
            <person name="Kirilenko B.M."/>
            <person name="Davalos L.M."/>
            <person name="Corthals A.P."/>
            <person name="Power M.L."/>
            <person name="Jones G."/>
            <person name="Ransome R.D."/>
            <person name="Dechmann D.K.N."/>
            <person name="Locatelli A.G."/>
            <person name="Puechmaille S.J."/>
            <person name="Fedrigo O."/>
            <person name="Jarvis E.D."/>
            <person name="Hiller M."/>
            <person name="Vernes S.C."/>
            <person name="Myers E.W."/>
            <person name="Teeling E.C."/>
        </authorList>
    </citation>
    <scope>NUCLEOTIDE SEQUENCE [LARGE SCALE GENOMIC DNA]</scope>
    <source>
        <strain evidence="2">MPipKuh1</strain>
        <tissue evidence="2">Flight muscle</tissue>
    </source>
</reference>
<dbReference type="AlphaFoldDB" id="A0A7J7XW36"/>
<dbReference type="EMBL" id="JACAGB010000007">
    <property type="protein sequence ID" value="KAF6353586.1"/>
    <property type="molecule type" value="Genomic_DNA"/>
</dbReference>
<protein>
    <submittedName>
        <fullName evidence="2">Uncharacterized protein</fullName>
    </submittedName>
</protein>
<accession>A0A7J7XW36</accession>
<dbReference type="Proteomes" id="UP000558488">
    <property type="component" value="Unassembled WGS sequence"/>
</dbReference>
<name>A0A7J7XW36_PIPKU</name>
<gene>
    <name evidence="2" type="ORF">mPipKuh1_010499</name>
</gene>
<proteinExistence type="predicted"/>